<protein>
    <submittedName>
        <fullName evidence="1">Uncharacterized protein</fullName>
    </submittedName>
</protein>
<comment type="caution">
    <text evidence="1">The sequence shown here is derived from an EMBL/GenBank/DDBJ whole genome shotgun (WGS) entry which is preliminary data.</text>
</comment>
<sequence length="59" mass="6745">MSLYCIHNQKFREAKAPIPLAEAQNISNIYALRDACLKPFHLKQKKTSKTSTGCKYLCE</sequence>
<organism evidence="1 2">
    <name type="scientific">Brachionus plicatilis</name>
    <name type="common">Marine rotifer</name>
    <name type="synonym">Brachionus muelleri</name>
    <dbReference type="NCBI Taxonomy" id="10195"/>
    <lineage>
        <taxon>Eukaryota</taxon>
        <taxon>Metazoa</taxon>
        <taxon>Spiralia</taxon>
        <taxon>Gnathifera</taxon>
        <taxon>Rotifera</taxon>
        <taxon>Eurotatoria</taxon>
        <taxon>Monogononta</taxon>
        <taxon>Pseudotrocha</taxon>
        <taxon>Ploima</taxon>
        <taxon>Brachionidae</taxon>
        <taxon>Brachionus</taxon>
    </lineage>
</organism>
<dbReference type="EMBL" id="REGN01002870">
    <property type="protein sequence ID" value="RNA25722.1"/>
    <property type="molecule type" value="Genomic_DNA"/>
</dbReference>
<dbReference type="Proteomes" id="UP000276133">
    <property type="component" value="Unassembled WGS sequence"/>
</dbReference>
<accession>A0A3M7RQB0</accession>
<proteinExistence type="predicted"/>
<reference evidence="1 2" key="1">
    <citation type="journal article" date="2018" name="Sci. Rep.">
        <title>Genomic signatures of local adaptation to the degree of environmental predictability in rotifers.</title>
        <authorList>
            <person name="Franch-Gras L."/>
            <person name="Hahn C."/>
            <person name="Garcia-Roger E.M."/>
            <person name="Carmona M.J."/>
            <person name="Serra M."/>
            <person name="Gomez A."/>
        </authorList>
    </citation>
    <scope>NUCLEOTIDE SEQUENCE [LARGE SCALE GENOMIC DNA]</scope>
    <source>
        <strain evidence="1">HYR1</strain>
    </source>
</reference>
<gene>
    <name evidence="1" type="ORF">BpHYR1_029356</name>
</gene>
<evidence type="ECO:0000313" key="1">
    <source>
        <dbReference type="EMBL" id="RNA25722.1"/>
    </source>
</evidence>
<name>A0A3M7RQB0_BRAPC</name>
<evidence type="ECO:0000313" key="2">
    <source>
        <dbReference type="Proteomes" id="UP000276133"/>
    </source>
</evidence>
<dbReference type="AlphaFoldDB" id="A0A3M7RQB0"/>
<keyword evidence="2" id="KW-1185">Reference proteome</keyword>